<keyword evidence="1" id="KW-0732">Signal</keyword>
<feature type="chain" id="PRO_5036941885" description="DUF4136 domain-containing protein" evidence="1">
    <location>
        <begin position="23"/>
        <end position="170"/>
    </location>
</feature>
<reference evidence="2" key="2">
    <citation type="submission" date="2020-09" db="EMBL/GenBank/DDBJ databases">
        <authorList>
            <person name="Sun Q."/>
            <person name="Kim S."/>
        </authorList>
    </citation>
    <scope>NUCLEOTIDE SEQUENCE</scope>
    <source>
        <strain evidence="2">KCTC 12719</strain>
    </source>
</reference>
<evidence type="ECO:0000256" key="1">
    <source>
        <dbReference type="SAM" id="SignalP"/>
    </source>
</evidence>
<accession>A0A918S631</accession>
<feature type="signal peptide" evidence="1">
    <location>
        <begin position="1"/>
        <end position="22"/>
    </location>
</feature>
<dbReference type="AlphaFoldDB" id="A0A918S631"/>
<dbReference type="Proteomes" id="UP000610456">
    <property type="component" value="Unassembled WGS sequence"/>
</dbReference>
<name>A0A918S631_9FLAO</name>
<evidence type="ECO:0008006" key="4">
    <source>
        <dbReference type="Google" id="ProtNLM"/>
    </source>
</evidence>
<gene>
    <name evidence="2" type="ORF">GCM10007103_04640</name>
</gene>
<proteinExistence type="predicted"/>
<dbReference type="PROSITE" id="PS51257">
    <property type="entry name" value="PROKAR_LIPOPROTEIN"/>
    <property type="match status" value="1"/>
</dbReference>
<protein>
    <recommendedName>
        <fullName evidence="4">DUF4136 domain-containing protein</fullName>
    </recommendedName>
</protein>
<sequence length="170" mass="19656">MRKIVYLLLALFLASCAGTVQTARYESEANPELRKAYIVSTENSEYIKFKFGKITPFGYLTPVDDPAEKSEVIGNTDTIIKQELERHGILAAIGKRGDMPEDFDFIVQYNDTWRWDFKMILDRLEIAFVSPDGEKLLAKSTFNIYKNKELHNFPTPEKEVPKMIRELLKK</sequence>
<keyword evidence="3" id="KW-1185">Reference proteome</keyword>
<dbReference type="RefSeq" id="WP_189603014.1">
    <property type="nucleotide sequence ID" value="NZ_BMXB01000001.1"/>
</dbReference>
<dbReference type="EMBL" id="BMXB01000001">
    <property type="protein sequence ID" value="GHA26352.1"/>
    <property type="molecule type" value="Genomic_DNA"/>
</dbReference>
<organism evidence="2 3">
    <name type="scientific">Salinimicrobium marinum</name>
    <dbReference type="NCBI Taxonomy" id="680283"/>
    <lineage>
        <taxon>Bacteria</taxon>
        <taxon>Pseudomonadati</taxon>
        <taxon>Bacteroidota</taxon>
        <taxon>Flavobacteriia</taxon>
        <taxon>Flavobacteriales</taxon>
        <taxon>Flavobacteriaceae</taxon>
        <taxon>Salinimicrobium</taxon>
    </lineage>
</organism>
<evidence type="ECO:0000313" key="3">
    <source>
        <dbReference type="Proteomes" id="UP000610456"/>
    </source>
</evidence>
<evidence type="ECO:0000313" key="2">
    <source>
        <dbReference type="EMBL" id="GHA26352.1"/>
    </source>
</evidence>
<reference evidence="2" key="1">
    <citation type="journal article" date="2014" name="Int. J. Syst. Evol. Microbiol.">
        <title>Complete genome sequence of Corynebacterium casei LMG S-19264T (=DSM 44701T), isolated from a smear-ripened cheese.</title>
        <authorList>
            <consortium name="US DOE Joint Genome Institute (JGI-PGF)"/>
            <person name="Walter F."/>
            <person name="Albersmeier A."/>
            <person name="Kalinowski J."/>
            <person name="Ruckert C."/>
        </authorList>
    </citation>
    <scope>NUCLEOTIDE SEQUENCE</scope>
    <source>
        <strain evidence="2">KCTC 12719</strain>
    </source>
</reference>
<comment type="caution">
    <text evidence="2">The sequence shown here is derived from an EMBL/GenBank/DDBJ whole genome shotgun (WGS) entry which is preliminary data.</text>
</comment>